<dbReference type="SUPFAM" id="SSF53335">
    <property type="entry name" value="S-adenosyl-L-methionine-dependent methyltransferases"/>
    <property type="match status" value="1"/>
</dbReference>
<evidence type="ECO:0000256" key="2">
    <source>
        <dbReference type="ARBA" id="ARBA00022679"/>
    </source>
</evidence>
<evidence type="ECO:0000256" key="1">
    <source>
        <dbReference type="ARBA" id="ARBA00022603"/>
    </source>
</evidence>
<evidence type="ECO:0000313" key="6">
    <source>
        <dbReference type="Proteomes" id="UP000291084"/>
    </source>
</evidence>
<dbReference type="GO" id="GO:0046872">
    <property type="term" value="F:metal ion binding"/>
    <property type="evidence" value="ECO:0007669"/>
    <property type="project" value="UniProtKB-KW"/>
</dbReference>
<keyword evidence="1" id="KW-0489">Methyltransferase</keyword>
<keyword evidence="4" id="KW-0460">Magnesium</keyword>
<keyword evidence="2" id="KW-0808">Transferase</keyword>
<dbReference type="Proteomes" id="UP000291084">
    <property type="component" value="Chromosome 10"/>
</dbReference>
<dbReference type="InterPro" id="IPR005299">
    <property type="entry name" value="MeTrfase_7"/>
</dbReference>
<dbReference type="InterPro" id="IPR029063">
    <property type="entry name" value="SAM-dependent_MTases_sf"/>
</dbReference>
<proteinExistence type="predicted"/>
<name>A0A0S3T130_PHAAN</name>
<evidence type="ECO:0000313" key="5">
    <source>
        <dbReference type="EMBL" id="BAT98857.1"/>
    </source>
</evidence>
<organism evidence="5 6">
    <name type="scientific">Vigna angularis var. angularis</name>
    <dbReference type="NCBI Taxonomy" id="157739"/>
    <lineage>
        <taxon>Eukaryota</taxon>
        <taxon>Viridiplantae</taxon>
        <taxon>Streptophyta</taxon>
        <taxon>Embryophyta</taxon>
        <taxon>Tracheophyta</taxon>
        <taxon>Spermatophyta</taxon>
        <taxon>Magnoliopsida</taxon>
        <taxon>eudicotyledons</taxon>
        <taxon>Gunneridae</taxon>
        <taxon>Pentapetalae</taxon>
        <taxon>rosids</taxon>
        <taxon>fabids</taxon>
        <taxon>Fabales</taxon>
        <taxon>Fabaceae</taxon>
        <taxon>Papilionoideae</taxon>
        <taxon>50 kb inversion clade</taxon>
        <taxon>NPAAA clade</taxon>
        <taxon>indigoferoid/millettioid clade</taxon>
        <taxon>Phaseoleae</taxon>
        <taxon>Vigna</taxon>
    </lineage>
</organism>
<dbReference type="PANTHER" id="PTHR31009">
    <property type="entry name" value="S-ADENOSYL-L-METHIONINE:CARBOXYL METHYLTRANSFERASE FAMILY PROTEIN"/>
    <property type="match status" value="1"/>
</dbReference>
<evidence type="ECO:0000256" key="4">
    <source>
        <dbReference type="ARBA" id="ARBA00022842"/>
    </source>
</evidence>
<evidence type="ECO:0000256" key="3">
    <source>
        <dbReference type="ARBA" id="ARBA00022723"/>
    </source>
</evidence>
<dbReference type="Pfam" id="PF03492">
    <property type="entry name" value="Methyltransf_7"/>
    <property type="match status" value="1"/>
</dbReference>
<gene>
    <name evidence="5" type="primary">Vigan.10G021100</name>
    <name evidence="5" type="ORF">VIGAN_10021100</name>
</gene>
<sequence length="372" mass="42401">MKSNLQREDKVKMVISALAPNGGTGEFSYSKNSHFQRQSLGVEDSKIEEEIEKKLDVKALASASNMIIRIADFGCATGPNTFVNAHKVLEAMREKYKRQCPNTEAKPEFHVFFNDLPSNDFNTLFTSLPEDRSYFACGVPGSFYNRLFPHSCIHFACSSLALHFLSKLPEVLQEKKSPAWNKGRIHYTGASKEVVDAYANQFAEDVGKFLDARAMELVPGGMLVIVMPGVPHGMPYSEVIIGMMFDCMGSILIDLSKEGLFDESKIDSFNFPFYASSPEEMRKAVERNGRFNIERMELTNPVPWLKNIEKVIPDWIIHVRVVMEAIFSRHFGNEVTHQMFQRLTKHMLDKLEILETKYRDKVQLLVVLQKKE</sequence>
<dbReference type="GO" id="GO:0008168">
    <property type="term" value="F:methyltransferase activity"/>
    <property type="evidence" value="ECO:0007669"/>
    <property type="project" value="UniProtKB-KW"/>
</dbReference>
<keyword evidence="3" id="KW-0479">Metal-binding</keyword>
<dbReference type="InterPro" id="IPR042086">
    <property type="entry name" value="MeTrfase_capping"/>
</dbReference>
<reference evidence="5 6" key="1">
    <citation type="journal article" date="2015" name="Sci. Rep.">
        <title>The power of single molecule real-time sequencing technology in the de novo assembly of a eukaryotic genome.</title>
        <authorList>
            <person name="Sakai H."/>
            <person name="Naito K."/>
            <person name="Ogiso-Tanaka E."/>
            <person name="Takahashi Y."/>
            <person name="Iseki K."/>
            <person name="Muto C."/>
            <person name="Satou K."/>
            <person name="Teruya K."/>
            <person name="Shiroma A."/>
            <person name="Shimoji M."/>
            <person name="Hirano T."/>
            <person name="Itoh T."/>
            <person name="Kaga A."/>
            <person name="Tomooka N."/>
        </authorList>
    </citation>
    <scope>NUCLEOTIDE SEQUENCE [LARGE SCALE GENOMIC DNA]</scope>
    <source>
        <strain evidence="6">cv. Shumari</strain>
    </source>
</reference>
<protein>
    <submittedName>
        <fullName evidence="5">Uncharacterized protein</fullName>
    </submittedName>
</protein>
<accession>A0A0S3T130</accession>
<dbReference type="Gene3D" id="1.10.1200.270">
    <property type="entry name" value="Methyltransferase, alpha-helical capping domain"/>
    <property type="match status" value="1"/>
</dbReference>
<dbReference type="EMBL" id="AP015043">
    <property type="protein sequence ID" value="BAT98857.1"/>
    <property type="molecule type" value="Genomic_DNA"/>
</dbReference>
<dbReference type="GO" id="GO:0032259">
    <property type="term" value="P:methylation"/>
    <property type="evidence" value="ECO:0007669"/>
    <property type="project" value="UniProtKB-KW"/>
</dbReference>
<keyword evidence="6" id="KW-1185">Reference proteome</keyword>
<dbReference type="AlphaFoldDB" id="A0A0S3T130"/>
<dbReference type="OrthoDB" id="1523883at2759"/>
<dbReference type="Gene3D" id="3.40.50.150">
    <property type="entry name" value="Vaccinia Virus protein VP39"/>
    <property type="match status" value="1"/>
</dbReference>